<protein>
    <submittedName>
        <fullName evidence="4">Potassium channel protein</fullName>
    </submittedName>
</protein>
<dbReference type="PROSITE" id="PS51201">
    <property type="entry name" value="RCK_N"/>
    <property type="match status" value="1"/>
</dbReference>
<evidence type="ECO:0000256" key="1">
    <source>
        <dbReference type="ARBA" id="ARBA00004651"/>
    </source>
</evidence>
<dbReference type="PANTHER" id="PTHR43833">
    <property type="entry name" value="POTASSIUM CHANNEL PROTEIN 2-RELATED-RELATED"/>
    <property type="match status" value="1"/>
</dbReference>
<keyword evidence="4" id="KW-0407">Ion channel</keyword>
<dbReference type="SUPFAM" id="SSF116726">
    <property type="entry name" value="TrkA C-terminal domain-like"/>
    <property type="match status" value="1"/>
</dbReference>
<dbReference type="InterPro" id="IPR003148">
    <property type="entry name" value="RCK_N"/>
</dbReference>
<evidence type="ECO:0000259" key="3">
    <source>
        <dbReference type="PROSITE" id="PS51201"/>
    </source>
</evidence>
<comment type="subcellular location">
    <subcellularLocation>
        <location evidence="1">Cell membrane</location>
        <topology evidence="1">Multi-pass membrane protein</topology>
    </subcellularLocation>
</comment>
<dbReference type="InterPro" id="IPR036721">
    <property type="entry name" value="RCK_C_sf"/>
</dbReference>
<dbReference type="SUPFAM" id="SSF51735">
    <property type="entry name" value="NAD(P)-binding Rossmann-fold domains"/>
    <property type="match status" value="1"/>
</dbReference>
<keyword evidence="4" id="KW-0406">Ion transport</keyword>
<feature type="transmembrane region" description="Helical" evidence="2">
    <location>
        <begin position="72"/>
        <end position="96"/>
    </location>
</feature>
<gene>
    <name evidence="4" type="ORF">B1B_04418</name>
</gene>
<dbReference type="Gene3D" id="3.40.50.720">
    <property type="entry name" value="NAD(P)-binding Rossmann-like Domain"/>
    <property type="match status" value="1"/>
</dbReference>
<dbReference type="InterPro" id="IPR013099">
    <property type="entry name" value="K_chnl_dom"/>
</dbReference>
<dbReference type="InterPro" id="IPR036291">
    <property type="entry name" value="NAD(P)-bd_dom_sf"/>
</dbReference>
<feature type="domain" description="RCK N-terminal" evidence="3">
    <location>
        <begin position="113"/>
        <end position="234"/>
    </location>
</feature>
<dbReference type="Gene3D" id="3.30.70.1450">
    <property type="entry name" value="Regulator of K+ conductance, C-terminal domain"/>
    <property type="match status" value="1"/>
</dbReference>
<keyword evidence="2" id="KW-0812">Transmembrane</keyword>
<dbReference type="EMBL" id="AUZY01002763">
    <property type="protein sequence ID" value="EQD71503.1"/>
    <property type="molecule type" value="Genomic_DNA"/>
</dbReference>
<dbReference type="Gene3D" id="1.10.287.70">
    <property type="match status" value="1"/>
</dbReference>
<dbReference type="InterPro" id="IPR050721">
    <property type="entry name" value="Trk_Ktr_HKT_K-transport"/>
</dbReference>
<dbReference type="PANTHER" id="PTHR43833:SF9">
    <property type="entry name" value="POTASSIUM CHANNEL PROTEIN YUGO-RELATED"/>
    <property type="match status" value="1"/>
</dbReference>
<evidence type="ECO:0000256" key="2">
    <source>
        <dbReference type="SAM" id="Phobius"/>
    </source>
</evidence>
<proteinExistence type="predicted"/>
<reference evidence="4" key="2">
    <citation type="journal article" date="2014" name="ISME J.">
        <title>Microbial stratification in low pH oxic and suboxic macroscopic growths along an acid mine drainage.</title>
        <authorList>
            <person name="Mendez-Garcia C."/>
            <person name="Mesa V."/>
            <person name="Sprenger R.R."/>
            <person name="Richter M."/>
            <person name="Diez M.S."/>
            <person name="Solano J."/>
            <person name="Bargiela R."/>
            <person name="Golyshina O.V."/>
            <person name="Manteca A."/>
            <person name="Ramos J.L."/>
            <person name="Gallego J.R."/>
            <person name="Llorente I."/>
            <person name="Martins Dos Santos V.A."/>
            <person name="Jensen O.N."/>
            <person name="Pelaez A.I."/>
            <person name="Sanchez J."/>
            <person name="Ferrer M."/>
        </authorList>
    </citation>
    <scope>NUCLEOTIDE SEQUENCE</scope>
</reference>
<reference evidence="4" key="1">
    <citation type="submission" date="2013-08" db="EMBL/GenBank/DDBJ databases">
        <authorList>
            <person name="Mendez C."/>
            <person name="Richter M."/>
            <person name="Ferrer M."/>
            <person name="Sanchez J."/>
        </authorList>
    </citation>
    <scope>NUCLEOTIDE SEQUENCE</scope>
</reference>
<dbReference type="GO" id="GO:0034220">
    <property type="term" value="P:monoatomic ion transmembrane transport"/>
    <property type="evidence" value="ECO:0007669"/>
    <property type="project" value="UniProtKB-KW"/>
</dbReference>
<comment type="caution">
    <text evidence="4">The sequence shown here is derived from an EMBL/GenBank/DDBJ whole genome shotgun (WGS) entry which is preliminary data.</text>
</comment>
<keyword evidence="2" id="KW-1133">Transmembrane helix</keyword>
<accession>T1BSJ8</accession>
<feature type="transmembrane region" description="Helical" evidence="2">
    <location>
        <begin position="20"/>
        <end position="37"/>
    </location>
</feature>
<feature type="transmembrane region" description="Helical" evidence="2">
    <location>
        <begin position="44"/>
        <end position="60"/>
    </location>
</feature>
<dbReference type="Pfam" id="PF07885">
    <property type="entry name" value="Ion_trans_2"/>
    <property type="match status" value="1"/>
</dbReference>
<keyword evidence="4" id="KW-0813">Transport</keyword>
<dbReference type="AlphaFoldDB" id="T1BSJ8"/>
<dbReference type="GO" id="GO:0005886">
    <property type="term" value="C:plasma membrane"/>
    <property type="evidence" value="ECO:0007669"/>
    <property type="project" value="UniProtKB-SubCell"/>
</dbReference>
<organism evidence="4">
    <name type="scientific">mine drainage metagenome</name>
    <dbReference type="NCBI Taxonomy" id="410659"/>
    <lineage>
        <taxon>unclassified sequences</taxon>
        <taxon>metagenomes</taxon>
        <taxon>ecological metagenomes</taxon>
    </lineage>
</organism>
<name>T1BSJ8_9ZZZZ</name>
<sequence>MASGRVGFYNALLRRLWKFLAAYAALLLGASVGFYVLENGRYNLGMSFYWAVVTISTVGYGDVYPTTSEARWFTIAVILVAVFLTAYLISIIIGVVNDESHKRNLGMLGTDFTGHVVVIGYAGVGRAAVRELLAVGERVAVATADINELPNIRALAPEHRIYVSFYPTGDSEVLNRLNAAAAKAVVICTPDDTANLITALAVRQIAPNVRIVVSVTRAELRPTLRSAGVTYVASPNDMGGRLVANAAFRPEVVNVFEDLTSAAYGADIGEYVLTEKTSLSRQALSEAETMVRAASGCIVIGYARPRGPGEYVTALNPPASFHFQPGDALLVMGSLENLKRLEAWLGVSQGR</sequence>
<evidence type="ECO:0000313" key="4">
    <source>
        <dbReference type="EMBL" id="EQD71503.1"/>
    </source>
</evidence>
<dbReference type="SUPFAM" id="SSF81324">
    <property type="entry name" value="Voltage-gated potassium channels"/>
    <property type="match status" value="1"/>
</dbReference>
<dbReference type="GO" id="GO:0006813">
    <property type="term" value="P:potassium ion transport"/>
    <property type="evidence" value="ECO:0007669"/>
    <property type="project" value="InterPro"/>
</dbReference>
<dbReference type="Pfam" id="PF02254">
    <property type="entry name" value="TrkA_N"/>
    <property type="match status" value="1"/>
</dbReference>
<keyword evidence="2" id="KW-0472">Membrane</keyword>